<evidence type="ECO:0008006" key="4">
    <source>
        <dbReference type="Google" id="ProtNLM"/>
    </source>
</evidence>
<feature type="non-terminal residue" evidence="2">
    <location>
        <position position="1"/>
    </location>
</feature>
<feature type="region of interest" description="Disordered" evidence="1">
    <location>
        <begin position="70"/>
        <end position="114"/>
    </location>
</feature>
<proteinExistence type="predicted"/>
<reference evidence="2 3" key="1">
    <citation type="journal article" date="2016" name="Front. Microbiol.">
        <title>Genomic Resource of Rice Seed Associated Bacteria.</title>
        <authorList>
            <person name="Midha S."/>
            <person name="Bansal K."/>
            <person name="Sharma S."/>
            <person name="Kumar N."/>
            <person name="Patil P.P."/>
            <person name="Chaudhry V."/>
            <person name="Patil P.B."/>
        </authorList>
    </citation>
    <scope>NUCLEOTIDE SEQUENCE [LARGE SCALE GENOMIC DNA]</scope>
    <source>
        <strain evidence="2 3">NS365</strain>
    </source>
</reference>
<dbReference type="AlphaFoldDB" id="A0A175R875"/>
<comment type="caution">
    <text evidence="2">The sequence shown here is derived from an EMBL/GenBank/DDBJ whole genome shotgun (WGS) entry which is preliminary data.</text>
</comment>
<evidence type="ECO:0000313" key="2">
    <source>
        <dbReference type="EMBL" id="KTQ95569.1"/>
    </source>
</evidence>
<protein>
    <recommendedName>
        <fullName evidence="4">Tetratricopeptide repeat protein</fullName>
    </recommendedName>
</protein>
<organism evidence="2 3">
    <name type="scientific">Aureimonas ureilytica</name>
    <dbReference type="NCBI Taxonomy" id="401562"/>
    <lineage>
        <taxon>Bacteria</taxon>
        <taxon>Pseudomonadati</taxon>
        <taxon>Pseudomonadota</taxon>
        <taxon>Alphaproteobacteria</taxon>
        <taxon>Hyphomicrobiales</taxon>
        <taxon>Aurantimonadaceae</taxon>
        <taxon>Aureimonas</taxon>
    </lineage>
</organism>
<dbReference type="PATRIC" id="fig|401562.4.peg.1215"/>
<evidence type="ECO:0000256" key="1">
    <source>
        <dbReference type="SAM" id="MobiDB-lite"/>
    </source>
</evidence>
<evidence type="ECO:0000313" key="3">
    <source>
        <dbReference type="Proteomes" id="UP000078529"/>
    </source>
</evidence>
<keyword evidence="3" id="KW-1185">Reference proteome</keyword>
<dbReference type="Proteomes" id="UP000078529">
    <property type="component" value="Unassembled WGS sequence"/>
</dbReference>
<sequence>DRLPRAERLTTDGEPLRYGAREAIGLAAWKAGDVDTARSFFTELQEDFGTPAGIKRRAGLMVELIEAEHGAKDAPAANAPAKPVADDAEASEAQSPPQPSDAPPAAAKPNQPPA</sequence>
<gene>
    <name evidence="2" type="ORF">NS365_23430</name>
</gene>
<name>A0A175R875_9HYPH</name>
<dbReference type="EMBL" id="LDQA01000180">
    <property type="protein sequence ID" value="KTQ95569.1"/>
    <property type="molecule type" value="Genomic_DNA"/>
</dbReference>
<accession>A0A175R875</accession>
<feature type="compositionally biased region" description="Low complexity" evidence="1">
    <location>
        <begin position="73"/>
        <end position="83"/>
    </location>
</feature>
<feature type="compositionally biased region" description="Low complexity" evidence="1">
    <location>
        <begin position="103"/>
        <end position="114"/>
    </location>
</feature>